<feature type="compositionally biased region" description="Basic and acidic residues" evidence="8">
    <location>
        <begin position="107"/>
        <end position="116"/>
    </location>
</feature>
<dbReference type="Pfam" id="PF07745">
    <property type="entry name" value="Glyco_hydro_53"/>
    <property type="match status" value="1"/>
</dbReference>
<comment type="caution">
    <text evidence="9">The sequence shown here is derived from an EMBL/GenBank/DDBJ whole genome shotgun (WGS) entry which is preliminary data.</text>
</comment>
<dbReference type="GO" id="GO:0015926">
    <property type="term" value="F:glucosidase activity"/>
    <property type="evidence" value="ECO:0007669"/>
    <property type="project" value="InterPro"/>
</dbReference>
<name>F5VD70_9LACO</name>
<keyword evidence="4 7" id="KW-0378">Hydrolase</keyword>
<dbReference type="InterPro" id="IPR011683">
    <property type="entry name" value="Glyco_hydro_53"/>
</dbReference>
<dbReference type="Gene3D" id="3.20.20.80">
    <property type="entry name" value="Glycosidases"/>
    <property type="match status" value="1"/>
</dbReference>
<dbReference type="Pfam" id="PF19258">
    <property type="entry name" value="KxYKxGKxW_sig"/>
    <property type="match status" value="1"/>
</dbReference>
<dbReference type="EMBL" id="AFMN01000001">
    <property type="protein sequence ID" value="EGL98788.1"/>
    <property type="molecule type" value="Genomic_DNA"/>
</dbReference>
<dbReference type="Gene3D" id="2.10.270.10">
    <property type="entry name" value="Cholin Binding"/>
    <property type="match status" value="7"/>
</dbReference>
<organism evidence="9 10">
    <name type="scientific">Ligilactobacillus salivarius NIAS840</name>
    <dbReference type="NCBI Taxonomy" id="1029822"/>
    <lineage>
        <taxon>Bacteria</taxon>
        <taxon>Bacillati</taxon>
        <taxon>Bacillota</taxon>
        <taxon>Bacilli</taxon>
        <taxon>Lactobacillales</taxon>
        <taxon>Lactobacillaceae</taxon>
        <taxon>Ligilactobacillus</taxon>
    </lineage>
</organism>
<keyword evidence="2" id="KW-0732">Signal</keyword>
<dbReference type="Pfam" id="PF19127">
    <property type="entry name" value="Choline_bind_3"/>
    <property type="match status" value="2"/>
</dbReference>
<evidence type="ECO:0000313" key="9">
    <source>
        <dbReference type="EMBL" id="EGL98788.1"/>
    </source>
</evidence>
<dbReference type="InterPro" id="IPR022263">
    <property type="entry name" value="KxYKxGKxW"/>
</dbReference>
<evidence type="ECO:0000256" key="8">
    <source>
        <dbReference type="SAM" id="MobiDB-lite"/>
    </source>
</evidence>
<sequence>MEDRKIHYKMYKAGKHWLFAAIAVATLGIGVGEVRADNISGTSSDSTVLSDKTVSTENNSNAESTVIKNNSTAVSTEVGESTSAVETKQEDSSSTKENVDSSSVNKNKIDDSKEKVSSSSSQKEQVTPTVDNTEKTIGVVTPGATQEHKNGNWYLKDSNGKYVSGFQEITDQNKTVYYNPENYQMVYGQKNIDGHWYLFDNVTGALKTGIQYINDQKKLVYYDNKGQMQYGSINVNGKKYNTDKVTGAFLGNGQKNIDGKWYLFDNKGNVLTGFQTIASQNKVVYYNPQTAQMVYGQQNINGHWYLFDKVTGARLSGFQNLKAYGENKVVYYASNGQMQYGQQNVNGKWYLFDKVTGAMKNGFQDLKSYGQAKTVYYASNGQMQYGWQVIGKNVYYFNPVTGAMVKGQQNINNKWYNFGTDGARLVGLQKIPSQNKTVYYNNYGQMQYGWQWVNNATRYFDKVTGAMQYGQQNINGHWYLFDNTGAMQRGFQYISSQNKLVYYNKDGWMLYGNQNLSGKNVALDKVTGEVKNLRGQQNLDGSWYLFNNNGKVLTGFQNIKDQNKTVYYSPQTAKMQYSQQNVNGKWYLFDKVTGAMKTGFQDLTPYGQKKIVYYNNQGQMQYGQQNVNGKWYLFDKVTGAMKTGFQDLTPYGQKKIVYYNNQGQMQYGWQNINNNKYYFDDFDGSMYTGAHMINQVKYTFDNQGRLSLMNVQQYRELVAQDIATNIKAKTGITVDSDWNNQNDNYLAFTLHDVAQLVAKGQLSATNEAIQTNMKNNGLFEGKTLSIWMNYYNTSDMFKAEHNAVNDYMKDFAVKNSDLKDSVLGVGSTIDRNTVKVAVVLFKLGNTDVTETQATSKIVNKVSDVYSAPGVASSAVAGLKSGDTLTEKSGVSNSVTTETLTGKKGEKISQNDLKMIFNNLAGNTQGIEGQEVIKGQDGNNYHYVYWLNDKVNGNNVGKQEAFLEANKNAVYGGNIIVNYSATLTWGDPVKENTSIVSTGKPTSQMTADEIALAYKTGTDTGLRYEHVKVEPIKGMTDDMIRGVDVGSYQALVNAGVKFYDFNGNQVSIFKVLKDAGVNWIRLRVWNNPYNADNQTYAGGDDSEFNVMKMAKEASSYGMKVLLDFHYSDFWADPAKQPLPKAWAEESGDTLAKSVYNYTRKVLLDLKNAGVNVGMVQVGNEITNGVFGIASNRDKGESYYDIWGNQSDGTLISKYLNAGSKAVRDTLPNAQIAMHIETPNIEKYRNIMNVLKKNNVDYDLLGTSYYPFWSTHNGNGWYDNVDLGYGANTPKMLEAIEKLAKNEFGKRVVVLETGWINNVNDSDGTGNSIGANSEIQAYSHDPQGQVDAMSDMYKALVAGNGLGGFWWEPAWIPVKAGWDNWQYNKDASDIYGTGWASRYAVGYAPDSVMYYNGKPTWGGSTWDNVALFDDLGYPLQSLMMYKGFLTGYETPKQVSSAVTFKVTKVWDNNVVVKNALVAGSEVKSTETLNAITDVAAKNLTGVEKNTFNQATLEDIAKGLGGISSALVGNKTYYASNGDAYHYEFWLSEGTSPEQKEWNFYNDNRNAKYGDTLVVNVEATLVWGAAPTKA</sequence>
<keyword evidence="5 7" id="KW-0326">Glycosidase</keyword>
<feature type="compositionally biased region" description="Basic and acidic residues" evidence="8">
    <location>
        <begin position="87"/>
        <end position="99"/>
    </location>
</feature>
<comment type="similarity">
    <text evidence="1 7">Belongs to the glycosyl hydrolase 53 family.</text>
</comment>
<feature type="compositionally biased region" description="Low complexity" evidence="8">
    <location>
        <begin position="117"/>
        <end position="126"/>
    </location>
</feature>
<feature type="repeat" description="Cell wall-binding" evidence="6">
    <location>
        <begin position="666"/>
        <end position="686"/>
    </location>
</feature>
<feature type="compositionally biased region" description="Polar residues" evidence="8">
    <location>
        <begin position="39"/>
        <end position="86"/>
    </location>
</feature>
<dbReference type="SUPFAM" id="SSF51445">
    <property type="entry name" value="(Trans)glycosidases"/>
    <property type="match status" value="1"/>
</dbReference>
<dbReference type="Proteomes" id="UP000006227">
    <property type="component" value="Unassembled WGS sequence"/>
</dbReference>
<feature type="region of interest" description="Disordered" evidence="8">
    <location>
        <begin position="36"/>
        <end position="135"/>
    </location>
</feature>
<evidence type="ECO:0000256" key="2">
    <source>
        <dbReference type="ARBA" id="ARBA00022729"/>
    </source>
</evidence>
<protein>
    <recommendedName>
        <fullName evidence="7">Arabinogalactan endo-beta-1,4-galactanase</fullName>
        <ecNumber evidence="7">3.2.1.89</ecNumber>
    </recommendedName>
</protein>
<evidence type="ECO:0000256" key="6">
    <source>
        <dbReference type="PROSITE-ProRule" id="PRU00591"/>
    </source>
</evidence>
<evidence type="ECO:0000256" key="7">
    <source>
        <dbReference type="RuleBase" id="RU361192"/>
    </source>
</evidence>
<proteinExistence type="inferred from homology"/>
<evidence type="ECO:0000256" key="4">
    <source>
        <dbReference type="ARBA" id="ARBA00022801"/>
    </source>
</evidence>
<dbReference type="Pfam" id="PF01473">
    <property type="entry name" value="Choline_bind_1"/>
    <property type="match status" value="4"/>
</dbReference>
<dbReference type="PROSITE" id="PS51170">
    <property type="entry name" value="CW"/>
    <property type="match status" value="2"/>
</dbReference>
<evidence type="ECO:0000256" key="3">
    <source>
        <dbReference type="ARBA" id="ARBA00022737"/>
    </source>
</evidence>
<reference evidence="9 10" key="1">
    <citation type="journal article" date="2011" name="J. Bacteriol.">
        <title>Genome Sequence of Lactobacillus salivarius NIAS840, Isolated from Chicken Intestine.</title>
        <authorList>
            <person name="Ham J.S."/>
            <person name="Kim H.W."/>
            <person name="Seol K.H."/>
            <person name="Jang A."/>
            <person name="Jeong S.G."/>
            <person name="Oh M.H."/>
            <person name="Kim D.H."/>
            <person name="Kang D.K."/>
            <person name="Kim G.B."/>
            <person name="Cha C.J."/>
        </authorList>
    </citation>
    <scope>NUCLEOTIDE SEQUENCE [LARGE SCALE GENOMIC DNA]</scope>
    <source>
        <strain evidence="9 10">NIAS840</strain>
    </source>
</reference>
<dbReference type="InterPro" id="IPR018337">
    <property type="entry name" value="Cell_wall/Cho-bd_repeat"/>
</dbReference>
<evidence type="ECO:0000256" key="1">
    <source>
        <dbReference type="ARBA" id="ARBA00010687"/>
    </source>
</evidence>
<dbReference type="SUPFAM" id="SSF69360">
    <property type="entry name" value="Cell wall binding repeat"/>
    <property type="match status" value="4"/>
</dbReference>
<comment type="catalytic activity">
    <reaction evidence="7">
        <text>The enzyme specifically hydrolyzes (1-&gt;4)-beta-D-galactosidic linkages in type I arabinogalactans.</text>
        <dbReference type="EC" id="3.2.1.89"/>
    </reaction>
</comment>
<dbReference type="InterPro" id="IPR017853">
    <property type="entry name" value="GH"/>
</dbReference>
<dbReference type="NCBIfam" id="TIGR03715">
    <property type="entry name" value="KxYKxGKxW"/>
    <property type="match status" value="1"/>
</dbReference>
<evidence type="ECO:0000313" key="10">
    <source>
        <dbReference type="Proteomes" id="UP000006227"/>
    </source>
</evidence>
<dbReference type="RefSeq" id="WP_003705423.1">
    <property type="nucleotide sequence ID" value="NZ_AFMN01000001.1"/>
</dbReference>
<evidence type="ECO:0000256" key="5">
    <source>
        <dbReference type="ARBA" id="ARBA00023295"/>
    </source>
</evidence>
<dbReference type="GO" id="GO:0031218">
    <property type="term" value="F:arabinogalactan endo-1,4-beta-galactosidase activity"/>
    <property type="evidence" value="ECO:0007669"/>
    <property type="project" value="UniProtKB-EC"/>
</dbReference>
<keyword evidence="3" id="KW-0677">Repeat</keyword>
<gene>
    <name evidence="9" type="ORF">NIAS840_00494</name>
</gene>
<dbReference type="PANTHER" id="PTHR34983">
    <property type="entry name" value="ARABINOGALACTAN ENDO-BETA-1,4-GALACTANASE A"/>
    <property type="match status" value="1"/>
</dbReference>
<dbReference type="PATRIC" id="fig|1029822.3.peg.494"/>
<dbReference type="PANTHER" id="PTHR34983:SF2">
    <property type="entry name" value="ENDO-BETA-1,4-GALACTANASE"/>
    <property type="match status" value="1"/>
</dbReference>
<dbReference type="EC" id="3.2.1.89" evidence="7"/>
<feature type="repeat" description="Cell wall-binding" evidence="6">
    <location>
        <begin position="468"/>
        <end position="487"/>
    </location>
</feature>
<accession>F5VD70</accession>
<dbReference type="GO" id="GO:0045490">
    <property type="term" value="P:pectin catabolic process"/>
    <property type="evidence" value="ECO:0007669"/>
    <property type="project" value="TreeGrafter"/>
</dbReference>